<organism evidence="1">
    <name type="scientific">Tanacetum cinerariifolium</name>
    <name type="common">Dalmatian daisy</name>
    <name type="synonym">Chrysanthemum cinerariifolium</name>
    <dbReference type="NCBI Taxonomy" id="118510"/>
    <lineage>
        <taxon>Eukaryota</taxon>
        <taxon>Viridiplantae</taxon>
        <taxon>Streptophyta</taxon>
        <taxon>Embryophyta</taxon>
        <taxon>Tracheophyta</taxon>
        <taxon>Spermatophyta</taxon>
        <taxon>Magnoliopsida</taxon>
        <taxon>eudicotyledons</taxon>
        <taxon>Gunneridae</taxon>
        <taxon>Pentapetalae</taxon>
        <taxon>asterids</taxon>
        <taxon>campanulids</taxon>
        <taxon>Asterales</taxon>
        <taxon>Asteraceae</taxon>
        <taxon>Asteroideae</taxon>
        <taxon>Anthemideae</taxon>
        <taxon>Anthemidinae</taxon>
        <taxon>Tanacetum</taxon>
    </lineage>
</organism>
<dbReference type="AlphaFoldDB" id="A0A699I957"/>
<reference evidence="1" key="1">
    <citation type="journal article" date="2019" name="Sci. Rep.">
        <title>Draft genome of Tanacetum cinerariifolium, the natural source of mosquito coil.</title>
        <authorList>
            <person name="Yamashiro T."/>
            <person name="Shiraishi A."/>
            <person name="Satake H."/>
            <person name="Nakayama K."/>
        </authorList>
    </citation>
    <scope>NUCLEOTIDE SEQUENCE</scope>
</reference>
<accession>A0A699I957</accession>
<sequence>MPYSSQDKTQALGYPFSFNNDGVRASFLRSLSTTPAEHVQPNRNANAESHLFNVTSRMSTGGLKTTTLAVPEGLSPLRMQMLRC</sequence>
<gene>
    <name evidence="1" type="ORF">Tci_500380</name>
</gene>
<name>A0A699I957_TANCI</name>
<comment type="caution">
    <text evidence="1">The sequence shown here is derived from an EMBL/GenBank/DDBJ whole genome shotgun (WGS) entry which is preliminary data.</text>
</comment>
<dbReference type="EMBL" id="BKCJ010260906">
    <property type="protein sequence ID" value="GEZ28407.1"/>
    <property type="molecule type" value="Genomic_DNA"/>
</dbReference>
<proteinExistence type="predicted"/>
<protein>
    <submittedName>
        <fullName evidence="1">Uncharacterized protein</fullName>
    </submittedName>
</protein>
<evidence type="ECO:0000313" key="1">
    <source>
        <dbReference type="EMBL" id="GEZ28407.1"/>
    </source>
</evidence>